<name>Q5JDP2_THEKO</name>
<dbReference type="eggNOG" id="arCOG04023">
    <property type="taxonomic scope" value="Archaea"/>
</dbReference>
<dbReference type="STRING" id="69014.TK1938"/>
<dbReference type="InParanoid" id="Q5JDP2"/>
<dbReference type="Proteomes" id="UP000000536">
    <property type="component" value="Chromosome"/>
</dbReference>
<dbReference type="RefSeq" id="WP_011250888.1">
    <property type="nucleotide sequence ID" value="NC_006624.1"/>
</dbReference>
<feature type="transmembrane region" description="Helical" evidence="1">
    <location>
        <begin position="172"/>
        <end position="196"/>
    </location>
</feature>
<accession>Q5JDP2</accession>
<feature type="transmembrane region" description="Helical" evidence="1">
    <location>
        <begin position="208"/>
        <end position="227"/>
    </location>
</feature>
<dbReference type="EnsemblBacteria" id="BAD86127">
    <property type="protein sequence ID" value="BAD86127"/>
    <property type="gene ID" value="TK1938"/>
</dbReference>
<dbReference type="GO" id="GO:0005886">
    <property type="term" value="C:plasma membrane"/>
    <property type="evidence" value="ECO:0007669"/>
    <property type="project" value="UniProtKB-SubCell"/>
</dbReference>
<feature type="transmembrane region" description="Helical" evidence="1">
    <location>
        <begin position="113"/>
        <end position="130"/>
    </location>
</feature>
<evidence type="ECO:0000313" key="3">
    <source>
        <dbReference type="Proteomes" id="UP000000536"/>
    </source>
</evidence>
<dbReference type="Pfam" id="PF12679">
    <property type="entry name" value="ABC2_membrane_2"/>
    <property type="match status" value="1"/>
</dbReference>
<feature type="transmembrane region" description="Helical" evidence="1">
    <location>
        <begin position="55"/>
        <end position="77"/>
    </location>
</feature>
<feature type="transmembrane region" description="Helical" evidence="1">
    <location>
        <begin position="142"/>
        <end position="166"/>
    </location>
</feature>
<dbReference type="EMBL" id="AP006878">
    <property type="protein sequence ID" value="BAD86127.1"/>
    <property type="molecule type" value="Genomic_DNA"/>
</dbReference>
<proteinExistence type="predicted"/>
<keyword evidence="1" id="KW-0812">Transmembrane</keyword>
<keyword evidence="1" id="KW-0472">Membrane</keyword>
<feature type="transmembrane region" description="Helical" evidence="1">
    <location>
        <begin position="20"/>
        <end position="43"/>
    </location>
</feature>
<sequence>MKGLKLVVWESNDPIKGYILVILAGISAFFMKMNLIKAVPLILSNTPQSWLHNSLFIMFSVSTYVPVSLGVSLLTALTIRGERDDGSSYFLYSLPVSIRTIILSKIVGVYVHFLALILTTHILLFSLHFSSTNSLKVVAAHFHVLLAFYASVLLYIVSLSALFSVLVPNAPIASMLSFFTVFVLTYVKIFNPVLTLQNIAIENELKTLLPYLVVSAALIPAAIEISARRDVR</sequence>
<dbReference type="AlphaFoldDB" id="Q5JDP2"/>
<dbReference type="GO" id="GO:0140359">
    <property type="term" value="F:ABC-type transporter activity"/>
    <property type="evidence" value="ECO:0007669"/>
    <property type="project" value="InterPro"/>
</dbReference>
<evidence type="ECO:0000313" key="2">
    <source>
        <dbReference type="EMBL" id="BAD86127.1"/>
    </source>
</evidence>
<evidence type="ECO:0000256" key="1">
    <source>
        <dbReference type="SAM" id="Phobius"/>
    </source>
</evidence>
<keyword evidence="1" id="KW-1133">Transmembrane helix</keyword>
<protein>
    <submittedName>
        <fullName evidence="2">ABC-type transport system, probable permease component</fullName>
    </submittedName>
</protein>
<dbReference type="OrthoDB" id="103474at2157"/>
<organism evidence="2 3">
    <name type="scientific">Thermococcus kodakarensis (strain ATCC BAA-918 / JCM 12380 / KOD1)</name>
    <name type="common">Pyrococcus kodakaraensis (strain KOD1)</name>
    <dbReference type="NCBI Taxonomy" id="69014"/>
    <lineage>
        <taxon>Archaea</taxon>
        <taxon>Methanobacteriati</taxon>
        <taxon>Methanobacteriota</taxon>
        <taxon>Thermococci</taxon>
        <taxon>Thermococcales</taxon>
        <taxon>Thermococcaceae</taxon>
        <taxon>Thermococcus</taxon>
    </lineage>
</organism>
<dbReference type="GeneID" id="78448469"/>
<keyword evidence="3" id="KW-1185">Reference proteome</keyword>
<gene>
    <name evidence="2" type="ordered locus">TK1938</name>
</gene>
<dbReference type="KEGG" id="tko:TK1938"/>
<dbReference type="HOGENOM" id="CLU_1192669_0_0_2"/>
<reference evidence="2 3" key="1">
    <citation type="journal article" date="2005" name="Genome Res.">
        <title>Complete genome sequence of the hyperthermophilic archaeon Thermococcus kodakaraensis KOD1 and comparison with Pyrococcus genomes.</title>
        <authorList>
            <person name="Fukui T."/>
            <person name="Atomi H."/>
            <person name="Kanai T."/>
            <person name="Matsumi R."/>
            <person name="Fujiwara S."/>
            <person name="Imanaka T."/>
        </authorList>
    </citation>
    <scope>NUCLEOTIDE SEQUENCE [LARGE SCALE GENOMIC DNA]</scope>
    <source>
        <strain evidence="3">ATCC BAA-918 / JCM 12380 / KOD1</strain>
    </source>
</reference>
<dbReference type="PhylomeDB" id="Q5JDP2"/>